<proteinExistence type="inferred from homology"/>
<dbReference type="GO" id="GO:0005576">
    <property type="term" value="C:extracellular region"/>
    <property type="evidence" value="ECO:0007669"/>
    <property type="project" value="UniProtKB-SubCell"/>
</dbReference>
<dbReference type="InterPro" id="IPR051735">
    <property type="entry name" value="CFEM_domain"/>
</dbReference>
<evidence type="ECO:0000256" key="5">
    <source>
        <dbReference type="ARBA" id="ARBA00022525"/>
    </source>
</evidence>
<dbReference type="SMART" id="SM00747">
    <property type="entry name" value="CFEM"/>
    <property type="match status" value="1"/>
</dbReference>
<gene>
    <name evidence="19" type="ORF">GMOD_00006881</name>
</gene>
<keyword evidence="20" id="KW-1185">Reference proteome</keyword>
<comment type="similarity">
    <text evidence="3">Belongs to the RBT5 family.</text>
</comment>
<keyword evidence="7" id="KW-0336">GPI-anchor</keyword>
<dbReference type="Proteomes" id="UP000265663">
    <property type="component" value="Unassembled WGS sequence"/>
</dbReference>
<protein>
    <submittedName>
        <fullName evidence="19">Proline-rich antigen</fullName>
    </submittedName>
</protein>
<comment type="subcellular location">
    <subcellularLocation>
        <location evidence="1">Cell membrane</location>
        <topology evidence="1">Lipid-anchor</topology>
        <topology evidence="1">GPI-anchor</topology>
    </subcellularLocation>
    <subcellularLocation>
        <location evidence="2">Secreted</location>
    </subcellularLocation>
</comment>
<name>A0A3M7MB74_9PLEO</name>
<evidence type="ECO:0000256" key="16">
    <source>
        <dbReference type="SAM" id="MobiDB-lite"/>
    </source>
</evidence>
<evidence type="ECO:0000313" key="20">
    <source>
        <dbReference type="Proteomes" id="UP000265663"/>
    </source>
</evidence>
<keyword evidence="13" id="KW-0325">Glycoprotein</keyword>
<dbReference type="AlphaFoldDB" id="A0A3M7MB74"/>
<dbReference type="EMBL" id="KE747827">
    <property type="protein sequence ID" value="RMZ71737.1"/>
    <property type="molecule type" value="Genomic_DNA"/>
</dbReference>
<keyword evidence="14" id="KW-0449">Lipoprotein</keyword>
<evidence type="ECO:0000256" key="15">
    <source>
        <dbReference type="PROSITE-ProRule" id="PRU01356"/>
    </source>
</evidence>
<feature type="chain" id="PRO_5018062372" evidence="17">
    <location>
        <begin position="20"/>
        <end position="156"/>
    </location>
</feature>
<evidence type="ECO:0000256" key="7">
    <source>
        <dbReference type="ARBA" id="ARBA00022622"/>
    </source>
</evidence>
<evidence type="ECO:0000313" key="19">
    <source>
        <dbReference type="EMBL" id="RMZ71737.1"/>
    </source>
</evidence>
<accession>A0A3M7MB74</accession>
<evidence type="ECO:0000256" key="4">
    <source>
        <dbReference type="ARBA" id="ARBA00022475"/>
    </source>
</evidence>
<feature type="compositionally biased region" description="Low complexity" evidence="16">
    <location>
        <begin position="103"/>
        <end position="128"/>
    </location>
</feature>
<evidence type="ECO:0000256" key="13">
    <source>
        <dbReference type="ARBA" id="ARBA00023180"/>
    </source>
</evidence>
<keyword evidence="4" id="KW-1003">Cell membrane</keyword>
<dbReference type="PROSITE" id="PS52012">
    <property type="entry name" value="CFEM"/>
    <property type="match status" value="1"/>
</dbReference>
<feature type="disulfide bond" evidence="15">
    <location>
        <begin position="42"/>
        <end position="49"/>
    </location>
</feature>
<evidence type="ECO:0000256" key="10">
    <source>
        <dbReference type="ARBA" id="ARBA00023004"/>
    </source>
</evidence>
<evidence type="ECO:0000256" key="6">
    <source>
        <dbReference type="ARBA" id="ARBA00022617"/>
    </source>
</evidence>
<keyword evidence="5" id="KW-0964">Secreted</keyword>
<dbReference type="PANTHER" id="PTHR37928:SF2">
    <property type="entry name" value="GPI ANCHORED CFEM DOMAIN PROTEIN (AFU_ORTHOLOGUE AFUA_6G10580)"/>
    <property type="match status" value="1"/>
</dbReference>
<dbReference type="GO" id="GO:0005886">
    <property type="term" value="C:plasma membrane"/>
    <property type="evidence" value="ECO:0007669"/>
    <property type="project" value="UniProtKB-SubCell"/>
</dbReference>
<keyword evidence="8 15" id="KW-0479">Metal-binding</keyword>
<comment type="caution">
    <text evidence="15">Lacks conserved residue(s) required for the propagation of feature annotation.</text>
</comment>
<evidence type="ECO:0000259" key="18">
    <source>
        <dbReference type="PROSITE" id="PS52012"/>
    </source>
</evidence>
<keyword evidence="12 15" id="KW-1015">Disulfide bond</keyword>
<keyword evidence="6 15" id="KW-0349">Heme</keyword>
<evidence type="ECO:0000256" key="12">
    <source>
        <dbReference type="ARBA" id="ARBA00023157"/>
    </source>
</evidence>
<dbReference type="OrthoDB" id="3065412at2759"/>
<keyword evidence="11" id="KW-0472">Membrane</keyword>
<dbReference type="InterPro" id="IPR008427">
    <property type="entry name" value="Extracellular_membr_CFEM_dom"/>
</dbReference>
<evidence type="ECO:0000256" key="2">
    <source>
        <dbReference type="ARBA" id="ARBA00004613"/>
    </source>
</evidence>
<evidence type="ECO:0000256" key="17">
    <source>
        <dbReference type="SAM" id="SignalP"/>
    </source>
</evidence>
<reference evidence="19 20" key="1">
    <citation type="journal article" date="2014" name="PLoS ONE">
        <title>De novo Genome Assembly of the Fungal Plant Pathogen Pyrenophora semeniperda.</title>
        <authorList>
            <person name="Soliai M.M."/>
            <person name="Meyer S.E."/>
            <person name="Udall J.A."/>
            <person name="Elzinga D.E."/>
            <person name="Hermansen R.A."/>
            <person name="Bodily P.M."/>
            <person name="Hart A.A."/>
            <person name="Coleman C.E."/>
        </authorList>
    </citation>
    <scope>NUCLEOTIDE SEQUENCE [LARGE SCALE GENOMIC DNA]</scope>
    <source>
        <strain evidence="19 20">CCB06</strain>
        <tissue evidence="19">Mycelium</tissue>
    </source>
</reference>
<feature type="signal peptide" evidence="17">
    <location>
        <begin position="1"/>
        <end position="19"/>
    </location>
</feature>
<dbReference type="PANTHER" id="PTHR37928">
    <property type="entry name" value="CFEM DOMAIN PROTEIN (AFU_ORTHOLOGUE AFUA_6G14090)"/>
    <property type="match status" value="1"/>
</dbReference>
<keyword evidence="10 15" id="KW-0408">Iron</keyword>
<evidence type="ECO:0000256" key="3">
    <source>
        <dbReference type="ARBA" id="ARBA00010031"/>
    </source>
</evidence>
<keyword evidence="9 17" id="KW-0732">Signal</keyword>
<dbReference type="Pfam" id="PF05730">
    <property type="entry name" value="CFEM"/>
    <property type="match status" value="1"/>
</dbReference>
<dbReference type="GO" id="GO:0046872">
    <property type="term" value="F:metal ion binding"/>
    <property type="evidence" value="ECO:0007669"/>
    <property type="project" value="UniProtKB-UniRule"/>
</dbReference>
<feature type="region of interest" description="Disordered" evidence="16">
    <location>
        <begin position="103"/>
        <end position="129"/>
    </location>
</feature>
<evidence type="ECO:0000256" key="11">
    <source>
        <dbReference type="ARBA" id="ARBA00023136"/>
    </source>
</evidence>
<evidence type="ECO:0000256" key="14">
    <source>
        <dbReference type="ARBA" id="ARBA00023288"/>
    </source>
</evidence>
<evidence type="ECO:0000256" key="1">
    <source>
        <dbReference type="ARBA" id="ARBA00004609"/>
    </source>
</evidence>
<feature type="binding site" description="axial binding residue" evidence="15">
    <location>
        <position position="46"/>
    </location>
    <ligand>
        <name>heme</name>
        <dbReference type="ChEBI" id="CHEBI:30413"/>
    </ligand>
    <ligandPart>
        <name>Fe</name>
        <dbReference type="ChEBI" id="CHEBI:18248"/>
    </ligandPart>
</feature>
<evidence type="ECO:0000256" key="9">
    <source>
        <dbReference type="ARBA" id="ARBA00022729"/>
    </source>
</evidence>
<sequence>MRFQATALAVAASMALVSAQDLSAVPQCAVPCFAEALPSSGCSVTDVKCQCTTGRQPLTDALMKCVPSKCSPQELANLTPALAGLCAQAGVTLSNIPSGSMPTATASGAMSSGHASASGSASATKSGAPQQTKNAAAGMGVEYGALALGIAAVFGL</sequence>
<evidence type="ECO:0000256" key="8">
    <source>
        <dbReference type="ARBA" id="ARBA00022723"/>
    </source>
</evidence>
<organism evidence="19 20">
    <name type="scientific">Pyrenophora seminiperda CCB06</name>
    <dbReference type="NCBI Taxonomy" id="1302712"/>
    <lineage>
        <taxon>Eukaryota</taxon>
        <taxon>Fungi</taxon>
        <taxon>Dikarya</taxon>
        <taxon>Ascomycota</taxon>
        <taxon>Pezizomycotina</taxon>
        <taxon>Dothideomycetes</taxon>
        <taxon>Pleosporomycetidae</taxon>
        <taxon>Pleosporales</taxon>
        <taxon>Pleosporineae</taxon>
        <taxon>Pleosporaceae</taxon>
        <taxon>Pyrenophora</taxon>
    </lineage>
</organism>
<dbReference type="GO" id="GO:0098552">
    <property type="term" value="C:side of membrane"/>
    <property type="evidence" value="ECO:0007669"/>
    <property type="project" value="UniProtKB-KW"/>
</dbReference>
<feature type="domain" description="CFEM" evidence="18">
    <location>
        <begin position="1"/>
        <end position="116"/>
    </location>
</feature>